<name>A0A7W7ZPU8_9BACT</name>
<sequence>MDHHRIVDQHLVEQYLLNEMSPELREEFEDHYFGCPECAAEVRATSAFMDAARSEFKKPAPTSSPSLSDARPPKIKQNWLFLWREWFAVAAFATCLLVVVYQNTVIYPRLRNEVAGLEKPEVLATVSLVNGNSRGGNIVSAKAGDAQALLLLVDIPTQDRFSDYTCLLYSPDHQLLWTVKVSAQEAKDTVSIRVPFANRREGIYSLAVKGNQEGTASSSGADLATYSFSLSTGSGQ</sequence>
<evidence type="ECO:0000259" key="2">
    <source>
        <dbReference type="Pfam" id="PF13490"/>
    </source>
</evidence>
<keyword evidence="1" id="KW-0472">Membrane</keyword>
<reference evidence="3 4" key="1">
    <citation type="submission" date="2020-08" db="EMBL/GenBank/DDBJ databases">
        <title>Genomic Encyclopedia of Type Strains, Phase IV (KMG-V): Genome sequencing to study the core and pangenomes of soil and plant-associated prokaryotes.</title>
        <authorList>
            <person name="Whitman W."/>
        </authorList>
    </citation>
    <scope>NUCLEOTIDE SEQUENCE [LARGE SCALE GENOMIC DNA]</scope>
    <source>
        <strain evidence="3 4">X5P3</strain>
    </source>
</reference>
<gene>
    <name evidence="3" type="ORF">HDF15_002225</name>
</gene>
<dbReference type="AlphaFoldDB" id="A0A7W7ZPU8"/>
<evidence type="ECO:0000256" key="1">
    <source>
        <dbReference type="SAM" id="Phobius"/>
    </source>
</evidence>
<protein>
    <recommendedName>
        <fullName evidence="2">Putative zinc-finger domain-containing protein</fullName>
    </recommendedName>
</protein>
<evidence type="ECO:0000313" key="4">
    <source>
        <dbReference type="Proteomes" id="UP000584867"/>
    </source>
</evidence>
<keyword evidence="1" id="KW-0812">Transmembrane</keyword>
<proteinExistence type="predicted"/>
<feature type="transmembrane region" description="Helical" evidence="1">
    <location>
        <begin position="81"/>
        <end position="101"/>
    </location>
</feature>
<dbReference type="Pfam" id="PF13490">
    <property type="entry name" value="zf-HC2"/>
    <property type="match status" value="1"/>
</dbReference>
<accession>A0A7W7ZPU8</accession>
<dbReference type="Proteomes" id="UP000584867">
    <property type="component" value="Unassembled WGS sequence"/>
</dbReference>
<dbReference type="Gene3D" id="1.10.10.1320">
    <property type="entry name" value="Anti-sigma factor, zinc-finger domain"/>
    <property type="match status" value="1"/>
</dbReference>
<feature type="domain" description="Putative zinc-finger" evidence="2">
    <location>
        <begin position="10"/>
        <end position="39"/>
    </location>
</feature>
<dbReference type="RefSeq" id="WP_184255373.1">
    <property type="nucleotide sequence ID" value="NZ_JACHIO010000008.1"/>
</dbReference>
<comment type="caution">
    <text evidence="3">The sequence shown here is derived from an EMBL/GenBank/DDBJ whole genome shotgun (WGS) entry which is preliminary data.</text>
</comment>
<evidence type="ECO:0000313" key="3">
    <source>
        <dbReference type="EMBL" id="MBB5063877.1"/>
    </source>
</evidence>
<organism evidence="3 4">
    <name type="scientific">Granulicella mallensis</name>
    <dbReference type="NCBI Taxonomy" id="940614"/>
    <lineage>
        <taxon>Bacteria</taxon>
        <taxon>Pseudomonadati</taxon>
        <taxon>Acidobacteriota</taxon>
        <taxon>Terriglobia</taxon>
        <taxon>Terriglobales</taxon>
        <taxon>Acidobacteriaceae</taxon>
        <taxon>Granulicella</taxon>
    </lineage>
</organism>
<dbReference type="EMBL" id="JACHIO010000008">
    <property type="protein sequence ID" value="MBB5063877.1"/>
    <property type="molecule type" value="Genomic_DNA"/>
</dbReference>
<dbReference type="InterPro" id="IPR027383">
    <property type="entry name" value="Znf_put"/>
</dbReference>
<dbReference type="InterPro" id="IPR041916">
    <property type="entry name" value="Anti_sigma_zinc_sf"/>
</dbReference>
<keyword evidence="1" id="KW-1133">Transmembrane helix</keyword>